<dbReference type="Gene3D" id="2.30.30.140">
    <property type="match status" value="1"/>
</dbReference>
<dbReference type="EMBL" id="AP022314">
    <property type="protein sequence ID" value="BBU23617.1"/>
    <property type="molecule type" value="Genomic_DNA"/>
</dbReference>
<proteinExistence type="inferred from homology"/>
<dbReference type="RefSeq" id="WP_085195736.1">
    <property type="nucleotide sequence ID" value="NZ_AP022314.1"/>
</dbReference>
<evidence type="ECO:0000256" key="1">
    <source>
        <dbReference type="ARBA" id="ARBA00006018"/>
    </source>
</evidence>
<dbReference type="InterPro" id="IPR001109">
    <property type="entry name" value="Hydrogenase_HupF/HypC"/>
</dbReference>
<dbReference type="KEGG" id="mxe:MYXE_34070"/>
<sequence>MTTTAVDRGLGADLTADLAATAFTLARRFAAGATMWSIAPGWEPHALHIAVEFIHPVIVGKRALPAVAITGPDVVDVVRISVRPGDIVIAVSGADDPQVRSVMRRCPAWGATTVWIGSGQRPQPGMADHVLWLDDPDPRVPATGGFVLFYHLLWELTHVCFEHPGLLKQQCADDVCVTCSDEGRLGEVVAPSADGLAQVRTAKGIETVATALVDPVADGDLVLVHAGTAISRVEEDG</sequence>
<name>A0AAD1M275_MYCXE</name>
<evidence type="ECO:0000313" key="2">
    <source>
        <dbReference type="EMBL" id="BBU23617.1"/>
    </source>
</evidence>
<protein>
    <recommendedName>
        <fullName evidence="4">Hydrogenase assembly protein HupF</fullName>
    </recommendedName>
</protein>
<gene>
    <name evidence="2" type="ORF">MYXE_34070</name>
</gene>
<organism evidence="2 3">
    <name type="scientific">Mycobacterium xenopi</name>
    <dbReference type="NCBI Taxonomy" id="1789"/>
    <lineage>
        <taxon>Bacteria</taxon>
        <taxon>Bacillati</taxon>
        <taxon>Actinomycetota</taxon>
        <taxon>Actinomycetes</taxon>
        <taxon>Mycobacteriales</taxon>
        <taxon>Mycobacteriaceae</taxon>
        <taxon>Mycobacterium</taxon>
    </lineage>
</organism>
<dbReference type="InterPro" id="IPR046348">
    <property type="entry name" value="SIS_dom_sf"/>
</dbReference>
<dbReference type="GO" id="GO:1901135">
    <property type="term" value="P:carbohydrate derivative metabolic process"/>
    <property type="evidence" value="ECO:0007669"/>
    <property type="project" value="InterPro"/>
</dbReference>
<comment type="similarity">
    <text evidence="1">Belongs to the HupF/HypC family.</text>
</comment>
<accession>A0AAD1M275</accession>
<evidence type="ECO:0008006" key="4">
    <source>
        <dbReference type="Google" id="ProtNLM"/>
    </source>
</evidence>
<dbReference type="SUPFAM" id="SSF159127">
    <property type="entry name" value="HupF/HypC-like"/>
    <property type="match status" value="1"/>
</dbReference>
<dbReference type="Gene3D" id="3.40.50.10490">
    <property type="entry name" value="Glucose-6-phosphate isomerase like protein, domain 1"/>
    <property type="match status" value="1"/>
</dbReference>
<dbReference type="Pfam" id="PF01455">
    <property type="entry name" value="HupF_HypC"/>
    <property type="match status" value="1"/>
</dbReference>
<dbReference type="AlphaFoldDB" id="A0AAD1M275"/>
<dbReference type="GO" id="GO:0097367">
    <property type="term" value="F:carbohydrate derivative binding"/>
    <property type="evidence" value="ECO:0007669"/>
    <property type="project" value="InterPro"/>
</dbReference>
<evidence type="ECO:0000313" key="3">
    <source>
        <dbReference type="Proteomes" id="UP000464624"/>
    </source>
</evidence>
<dbReference type="Proteomes" id="UP000464624">
    <property type="component" value="Chromosome"/>
</dbReference>
<dbReference type="SUPFAM" id="SSF53697">
    <property type="entry name" value="SIS domain"/>
    <property type="match status" value="1"/>
</dbReference>
<reference evidence="2 3" key="1">
    <citation type="submission" date="2019-12" db="EMBL/GenBank/DDBJ databases">
        <title>Complete genome sequence of Mycolicibacterium xenopi str. JCM15661T.</title>
        <authorList>
            <person name="Yoshida M."/>
            <person name="Fukano H."/>
            <person name="Asakura T."/>
            <person name="Hoshino Y."/>
        </authorList>
    </citation>
    <scope>NUCLEOTIDE SEQUENCE [LARGE SCALE GENOMIC DNA]</scope>
    <source>
        <strain evidence="2 3">JCM 15661T</strain>
    </source>
</reference>